<dbReference type="GO" id="GO:0032543">
    <property type="term" value="P:mitochondrial translation"/>
    <property type="evidence" value="ECO:0007669"/>
    <property type="project" value="TreeGrafter"/>
</dbReference>
<evidence type="ECO:0000256" key="10">
    <source>
        <dbReference type="SAM" id="Coils"/>
    </source>
</evidence>
<feature type="coiled-coil region" evidence="10">
    <location>
        <begin position="205"/>
        <end position="240"/>
    </location>
</feature>
<evidence type="ECO:0000256" key="1">
    <source>
        <dbReference type="ARBA" id="ARBA00004173"/>
    </source>
</evidence>
<dbReference type="GO" id="GO:0003735">
    <property type="term" value="F:structural constituent of ribosome"/>
    <property type="evidence" value="ECO:0007669"/>
    <property type="project" value="InterPro"/>
</dbReference>
<keyword evidence="12" id="KW-1185">Reference proteome</keyword>
<dbReference type="InterPro" id="IPR009068">
    <property type="entry name" value="uS15_NS1_RNA-bd_sf"/>
</dbReference>
<gene>
    <name evidence="11" type="ORF">SNE40_005855</name>
</gene>
<protein>
    <recommendedName>
        <fullName evidence="7">Small ribosomal subunit protein uS15m</fullName>
    </recommendedName>
    <alternativeName>
        <fullName evidence="8">28S ribosomal protein S15, mitochondrial</fullName>
    </alternativeName>
</protein>
<dbReference type="SMART" id="SM01387">
    <property type="entry name" value="Ribosomal_S15"/>
    <property type="match status" value="1"/>
</dbReference>
<keyword evidence="10" id="KW-0175">Coiled coil</keyword>
<evidence type="ECO:0000256" key="7">
    <source>
        <dbReference type="ARBA" id="ARBA00035249"/>
    </source>
</evidence>
<evidence type="ECO:0000256" key="5">
    <source>
        <dbReference type="ARBA" id="ARBA00023128"/>
    </source>
</evidence>
<evidence type="ECO:0000256" key="3">
    <source>
        <dbReference type="ARBA" id="ARBA00022946"/>
    </source>
</evidence>
<keyword evidence="4 9" id="KW-0689">Ribosomal protein</keyword>
<comment type="caution">
    <text evidence="11">The sequence shown here is derived from an EMBL/GenBank/DDBJ whole genome shotgun (WGS) entry which is preliminary data.</text>
</comment>
<evidence type="ECO:0000256" key="8">
    <source>
        <dbReference type="ARBA" id="ARBA00035528"/>
    </source>
</evidence>
<dbReference type="GO" id="GO:0005763">
    <property type="term" value="C:mitochondrial small ribosomal subunit"/>
    <property type="evidence" value="ECO:0007669"/>
    <property type="project" value="TreeGrafter"/>
</dbReference>
<dbReference type="InterPro" id="IPR000589">
    <property type="entry name" value="Ribosomal_uS15"/>
</dbReference>
<dbReference type="Pfam" id="PF00312">
    <property type="entry name" value="Ribosomal_S15"/>
    <property type="match status" value="1"/>
</dbReference>
<dbReference type="AlphaFoldDB" id="A0AAN8K2H5"/>
<evidence type="ECO:0000256" key="9">
    <source>
        <dbReference type="RuleBase" id="RU003919"/>
    </source>
</evidence>
<dbReference type="Proteomes" id="UP001347796">
    <property type="component" value="Unassembled WGS sequence"/>
</dbReference>
<organism evidence="11 12">
    <name type="scientific">Patella caerulea</name>
    <name type="common">Rayed Mediterranean limpet</name>
    <dbReference type="NCBI Taxonomy" id="87958"/>
    <lineage>
        <taxon>Eukaryota</taxon>
        <taxon>Metazoa</taxon>
        <taxon>Spiralia</taxon>
        <taxon>Lophotrochozoa</taxon>
        <taxon>Mollusca</taxon>
        <taxon>Gastropoda</taxon>
        <taxon>Patellogastropoda</taxon>
        <taxon>Patelloidea</taxon>
        <taxon>Patellidae</taxon>
        <taxon>Patella</taxon>
    </lineage>
</organism>
<reference evidence="11 12" key="1">
    <citation type="submission" date="2024-01" db="EMBL/GenBank/DDBJ databases">
        <title>The genome of the rayed Mediterranean limpet Patella caerulea (Linnaeus, 1758).</title>
        <authorList>
            <person name="Anh-Thu Weber A."/>
            <person name="Halstead-Nussloch G."/>
        </authorList>
    </citation>
    <scope>NUCLEOTIDE SEQUENCE [LARGE SCALE GENOMIC DNA]</scope>
    <source>
        <strain evidence="11">AATW-2023a</strain>
        <tissue evidence="11">Whole specimen</tissue>
    </source>
</reference>
<dbReference type="PANTHER" id="PTHR46685:SF1">
    <property type="entry name" value="SMALL RIBOSOMAL SUBUNIT PROTEIN US15M"/>
    <property type="match status" value="1"/>
</dbReference>
<dbReference type="EMBL" id="JAZGQO010000004">
    <property type="protein sequence ID" value="KAK6187936.1"/>
    <property type="molecule type" value="Genomic_DNA"/>
</dbReference>
<dbReference type="GO" id="GO:0003723">
    <property type="term" value="F:RNA binding"/>
    <property type="evidence" value="ECO:0007669"/>
    <property type="project" value="TreeGrafter"/>
</dbReference>
<accession>A0AAN8K2H5</accession>
<dbReference type="SUPFAM" id="SSF47060">
    <property type="entry name" value="S15/NS1 RNA-binding domain"/>
    <property type="match status" value="1"/>
</dbReference>
<evidence type="ECO:0000256" key="6">
    <source>
        <dbReference type="ARBA" id="ARBA00023274"/>
    </source>
</evidence>
<comment type="subcellular location">
    <subcellularLocation>
        <location evidence="1">Mitochondrion</location>
    </subcellularLocation>
</comment>
<evidence type="ECO:0000313" key="11">
    <source>
        <dbReference type="EMBL" id="KAK6187936.1"/>
    </source>
</evidence>
<sequence length="272" mass="32281">MSLRHIKQLSKALILTHIGPKPLATPKRSNIVLKSGKTFPYFRDLVTRSSLQESDILNRFKDVTELENAPEDVKRICSIGMASGVEIKKHRIEEMSNRLEQLFGKDCHREQMIGKLTVEIRSLIAHCLQFRSDKRSKSILVEKIQKRKKYMKFLRREDYERFEWLLDELKIKYIPPPAYYKFVSKRQKRKIEVKDAAYAVRQSKIDALKKKLEAEKEAFMQEKEEILAEIQKEAEKYELDPELFKQSLIREREKSKRYVLAKDLRTADVEYE</sequence>
<evidence type="ECO:0000256" key="4">
    <source>
        <dbReference type="ARBA" id="ARBA00022980"/>
    </source>
</evidence>
<keyword evidence="5" id="KW-0496">Mitochondrion</keyword>
<evidence type="ECO:0000256" key="2">
    <source>
        <dbReference type="ARBA" id="ARBA00008434"/>
    </source>
</evidence>
<dbReference type="Gene3D" id="1.10.287.10">
    <property type="entry name" value="S15/NS1, RNA-binding"/>
    <property type="match status" value="1"/>
</dbReference>
<evidence type="ECO:0000313" key="12">
    <source>
        <dbReference type="Proteomes" id="UP001347796"/>
    </source>
</evidence>
<keyword evidence="6 9" id="KW-0687">Ribonucleoprotein</keyword>
<keyword evidence="3" id="KW-0809">Transit peptide</keyword>
<dbReference type="PANTHER" id="PTHR46685">
    <property type="entry name" value="28S RIBOSOMAL PROTEIN S15, MITOCHONDRIAL"/>
    <property type="match status" value="1"/>
</dbReference>
<proteinExistence type="inferred from homology"/>
<name>A0AAN8K2H5_PATCE</name>
<comment type="similarity">
    <text evidence="2 9">Belongs to the universal ribosomal protein uS15 family.</text>
</comment>
<dbReference type="InterPro" id="IPR052137">
    <property type="entry name" value="uS15_ribosomal"/>
</dbReference>